<name>A0A0E0QGY4_ORYRU</name>
<evidence type="ECO:0000313" key="2">
    <source>
        <dbReference type="Proteomes" id="UP000008022"/>
    </source>
</evidence>
<proteinExistence type="predicted"/>
<dbReference type="Proteomes" id="UP000008022">
    <property type="component" value="Unassembled WGS sequence"/>
</dbReference>
<sequence>MRRQPLQVSGNSRFGPTPLFLFLEVRTGGKTLCSSSANEQWTDVQLLIHTRAGAALEHRHYTFPGLPFKICKLVFPI</sequence>
<reference evidence="2" key="1">
    <citation type="submission" date="2013-06" db="EMBL/GenBank/DDBJ databases">
        <authorList>
            <person name="Zhao Q."/>
        </authorList>
    </citation>
    <scope>NUCLEOTIDE SEQUENCE</scope>
    <source>
        <strain evidence="2">cv. W1943</strain>
    </source>
</reference>
<accession>A0A0E0QGY4</accession>
<reference evidence="1" key="2">
    <citation type="submission" date="2015-06" db="UniProtKB">
        <authorList>
            <consortium name="EnsemblPlants"/>
        </authorList>
    </citation>
    <scope>IDENTIFICATION</scope>
</reference>
<protein>
    <submittedName>
        <fullName evidence="1">Uncharacterized protein</fullName>
    </submittedName>
</protein>
<dbReference type="EnsemblPlants" id="ORUFI08G10680.1">
    <property type="protein sequence ID" value="ORUFI08G10680.1"/>
    <property type="gene ID" value="ORUFI08G10680"/>
</dbReference>
<evidence type="ECO:0000313" key="1">
    <source>
        <dbReference type="EnsemblPlants" id="ORUFI08G10680.1"/>
    </source>
</evidence>
<keyword evidence="2" id="KW-1185">Reference proteome</keyword>
<dbReference type="HOGENOM" id="CLU_2642435_0_0_1"/>
<dbReference type="AlphaFoldDB" id="A0A0E0QGY4"/>
<organism evidence="1 2">
    <name type="scientific">Oryza rufipogon</name>
    <name type="common">Brownbeard rice</name>
    <name type="synonym">Asian wild rice</name>
    <dbReference type="NCBI Taxonomy" id="4529"/>
    <lineage>
        <taxon>Eukaryota</taxon>
        <taxon>Viridiplantae</taxon>
        <taxon>Streptophyta</taxon>
        <taxon>Embryophyta</taxon>
        <taxon>Tracheophyta</taxon>
        <taxon>Spermatophyta</taxon>
        <taxon>Magnoliopsida</taxon>
        <taxon>Liliopsida</taxon>
        <taxon>Poales</taxon>
        <taxon>Poaceae</taxon>
        <taxon>BOP clade</taxon>
        <taxon>Oryzoideae</taxon>
        <taxon>Oryzeae</taxon>
        <taxon>Oryzinae</taxon>
        <taxon>Oryza</taxon>
    </lineage>
</organism>
<dbReference type="Gramene" id="ORUFI08G10680.1">
    <property type="protein sequence ID" value="ORUFI08G10680.1"/>
    <property type="gene ID" value="ORUFI08G10680"/>
</dbReference>